<evidence type="ECO:0000313" key="3">
    <source>
        <dbReference type="EMBL" id="GIH87438.1"/>
    </source>
</evidence>
<comment type="caution">
    <text evidence="3">The sequence shown here is derived from an EMBL/GenBank/DDBJ whole genome shotgun (WGS) entry which is preliminary data.</text>
</comment>
<keyword evidence="4" id="KW-1185">Reference proteome</keyword>
<dbReference type="AlphaFoldDB" id="A0A8J3WFL1"/>
<dbReference type="Pfam" id="PF14417">
    <property type="entry name" value="MEDS"/>
    <property type="match status" value="1"/>
</dbReference>
<name>A0A8J3WFL1_PLARO</name>
<dbReference type="EMBL" id="BOOI01000060">
    <property type="protein sequence ID" value="GIH87438.1"/>
    <property type="molecule type" value="Genomic_DNA"/>
</dbReference>
<dbReference type="RefSeq" id="WP_203863549.1">
    <property type="nucleotide sequence ID" value="NZ_BMQP01000040.1"/>
</dbReference>
<dbReference type="Proteomes" id="UP000655044">
    <property type="component" value="Unassembled WGS sequence"/>
</dbReference>
<protein>
    <recommendedName>
        <fullName evidence="2">MEDS domain-containing protein</fullName>
    </recommendedName>
</protein>
<feature type="domain" description="MEDS" evidence="2">
    <location>
        <begin position="20"/>
        <end position="70"/>
    </location>
</feature>
<dbReference type="InterPro" id="IPR025847">
    <property type="entry name" value="MEDS_domain"/>
</dbReference>
<reference evidence="3" key="1">
    <citation type="submission" date="2021-01" db="EMBL/GenBank/DDBJ databases">
        <title>Whole genome shotgun sequence of Planobispora rosea NBRC 15558.</title>
        <authorList>
            <person name="Komaki H."/>
            <person name="Tamura T."/>
        </authorList>
    </citation>
    <scope>NUCLEOTIDE SEQUENCE</scope>
    <source>
        <strain evidence="3">NBRC 15558</strain>
    </source>
</reference>
<evidence type="ECO:0000256" key="1">
    <source>
        <dbReference type="SAM" id="MobiDB-lite"/>
    </source>
</evidence>
<gene>
    <name evidence="3" type="ORF">Pro02_58460</name>
</gene>
<accession>A0A8J3WFL1</accession>
<evidence type="ECO:0000313" key="4">
    <source>
        <dbReference type="Proteomes" id="UP000655044"/>
    </source>
</evidence>
<organism evidence="3 4">
    <name type="scientific">Planobispora rosea</name>
    <dbReference type="NCBI Taxonomy" id="35762"/>
    <lineage>
        <taxon>Bacteria</taxon>
        <taxon>Bacillati</taxon>
        <taxon>Actinomycetota</taxon>
        <taxon>Actinomycetes</taxon>
        <taxon>Streptosporangiales</taxon>
        <taxon>Streptosporangiaceae</taxon>
        <taxon>Planobispora</taxon>
    </lineage>
</organism>
<proteinExistence type="predicted"/>
<evidence type="ECO:0000259" key="2">
    <source>
        <dbReference type="Pfam" id="PF14417"/>
    </source>
</evidence>
<feature type="region of interest" description="Disordered" evidence="1">
    <location>
        <begin position="72"/>
        <end position="104"/>
    </location>
</feature>
<sequence length="104" mass="10722">MSALTDDLAISGGHLGAFEHVGLLYDGVEDYLAGVLPFVHDALAAGQPVLVAVPHPSLGPIRTALAAALNTPPASCTKPWSTWPSPEGTRSSSARMTPVSMPAY</sequence>
<feature type="compositionally biased region" description="Polar residues" evidence="1">
    <location>
        <begin position="78"/>
        <end position="95"/>
    </location>
</feature>